<evidence type="ECO:0000259" key="2">
    <source>
        <dbReference type="Pfam" id="PF00561"/>
    </source>
</evidence>
<sequence>MRSLAGRQGGRGRMPKDVVELADGSRLAVWRSGVEGGAPVLLLPGMSQDHRLYDVLVAELAARGVLEGDVETIAIDQRGTGDSDDMDRRDPPTTGSFADDAAWVLERLGVGRAHVVGHSMGGRIAQWLAIRHPERVASLTLLCTSPGDRHGVPRADDVDATIARCDPMEMALLSYTPAWLGAHHELAESADAATTTRSAQRGLHYRASHGHDAWDSLPRIAAPTVVVHGDADRVNPLGNGELLARRIPGAELVVLRGARHGLPVEHAAEIADVVLRRVAPRRSAQRR</sequence>
<dbReference type="GO" id="GO:0004806">
    <property type="term" value="F:triacylglycerol lipase activity"/>
    <property type="evidence" value="ECO:0007669"/>
    <property type="project" value="TreeGrafter"/>
</dbReference>
<feature type="domain" description="AB hydrolase-1" evidence="2">
    <location>
        <begin position="39"/>
        <end position="150"/>
    </location>
</feature>
<dbReference type="Proteomes" id="UP000431092">
    <property type="component" value="Unassembled WGS sequence"/>
</dbReference>
<keyword evidence="3" id="KW-0378">Hydrolase</keyword>
<dbReference type="PRINTS" id="PR00111">
    <property type="entry name" value="ABHYDROLASE"/>
</dbReference>
<dbReference type="Gene3D" id="3.40.50.1820">
    <property type="entry name" value="alpha/beta hydrolase"/>
    <property type="match status" value="1"/>
</dbReference>
<dbReference type="InterPro" id="IPR029058">
    <property type="entry name" value="AB_hydrolase_fold"/>
</dbReference>
<dbReference type="PANTHER" id="PTHR43433:SF5">
    <property type="entry name" value="AB HYDROLASE-1 DOMAIN-CONTAINING PROTEIN"/>
    <property type="match status" value="1"/>
</dbReference>
<dbReference type="EMBL" id="WLVL01000004">
    <property type="protein sequence ID" value="MTB70681.1"/>
    <property type="molecule type" value="Genomic_DNA"/>
</dbReference>
<keyword evidence="4" id="KW-1185">Reference proteome</keyword>
<reference evidence="3 4" key="1">
    <citation type="submission" date="2019-11" db="EMBL/GenBank/DDBJ databases">
        <title>Whole genome sequencing identifies a novel species of the genus Arsenicicoccus isolated from human blood.</title>
        <authorList>
            <person name="Jeong J.H."/>
            <person name="Kweon O.J."/>
            <person name="Kim H.R."/>
            <person name="Kim T.-H."/>
            <person name="Ha S.-M."/>
            <person name="Lee M.-K."/>
        </authorList>
    </citation>
    <scope>NUCLEOTIDE SEQUENCE [LARGE SCALE GENOMIC DNA]</scope>
    <source>
        <strain evidence="3 4">MKL-02</strain>
    </source>
</reference>
<name>A0A6I3IQU5_9MICO</name>
<dbReference type="Pfam" id="PF00561">
    <property type="entry name" value="Abhydrolase_1"/>
    <property type="match status" value="1"/>
</dbReference>
<evidence type="ECO:0000313" key="3">
    <source>
        <dbReference type="EMBL" id="MTB70681.1"/>
    </source>
</evidence>
<dbReference type="PANTHER" id="PTHR43433">
    <property type="entry name" value="HYDROLASE, ALPHA/BETA FOLD FAMILY PROTEIN"/>
    <property type="match status" value="1"/>
</dbReference>
<protein>
    <submittedName>
        <fullName evidence="3">Alpha/beta fold hydrolase</fullName>
    </submittedName>
</protein>
<dbReference type="SUPFAM" id="SSF53474">
    <property type="entry name" value="alpha/beta-Hydrolases"/>
    <property type="match status" value="1"/>
</dbReference>
<organism evidence="3 4">
    <name type="scientific">Arsenicicoccus cauae</name>
    <dbReference type="NCBI Taxonomy" id="2663847"/>
    <lineage>
        <taxon>Bacteria</taxon>
        <taxon>Bacillati</taxon>
        <taxon>Actinomycetota</taxon>
        <taxon>Actinomycetes</taxon>
        <taxon>Micrococcales</taxon>
        <taxon>Intrasporangiaceae</taxon>
        <taxon>Arsenicicoccus</taxon>
    </lineage>
</organism>
<dbReference type="AlphaFoldDB" id="A0A6I3IQU5"/>
<comment type="caution">
    <text evidence="3">The sequence shown here is derived from an EMBL/GenBank/DDBJ whole genome shotgun (WGS) entry which is preliminary data.</text>
</comment>
<feature type="region of interest" description="Disordered" evidence="1">
    <location>
        <begin position="76"/>
        <end position="95"/>
    </location>
</feature>
<dbReference type="InterPro" id="IPR050471">
    <property type="entry name" value="AB_hydrolase"/>
</dbReference>
<proteinExistence type="predicted"/>
<gene>
    <name evidence="3" type="ORF">GGG17_01550</name>
</gene>
<evidence type="ECO:0000313" key="4">
    <source>
        <dbReference type="Proteomes" id="UP000431092"/>
    </source>
</evidence>
<evidence type="ECO:0000256" key="1">
    <source>
        <dbReference type="SAM" id="MobiDB-lite"/>
    </source>
</evidence>
<dbReference type="GO" id="GO:0046503">
    <property type="term" value="P:glycerolipid catabolic process"/>
    <property type="evidence" value="ECO:0007669"/>
    <property type="project" value="TreeGrafter"/>
</dbReference>
<accession>A0A6I3IQU5</accession>
<dbReference type="InterPro" id="IPR000073">
    <property type="entry name" value="AB_hydrolase_1"/>
</dbReference>